<evidence type="ECO:0000256" key="2">
    <source>
        <dbReference type="SAM" id="Phobius"/>
    </source>
</evidence>
<feature type="transmembrane region" description="Helical" evidence="2">
    <location>
        <begin position="80"/>
        <end position="101"/>
    </location>
</feature>
<feature type="compositionally biased region" description="Basic residues" evidence="1">
    <location>
        <begin position="1"/>
        <end position="18"/>
    </location>
</feature>
<keyword evidence="2" id="KW-1133">Transmembrane helix</keyword>
<evidence type="ECO:0000256" key="1">
    <source>
        <dbReference type="SAM" id="MobiDB-lite"/>
    </source>
</evidence>
<sequence>MVSKKQPRKQKSQPRKNRNMTQNKPIRNRTHKFLAGLLSAIIPGMGHIYLRLYMRGLTFMLLILLDLSALLYFSSIGIQINVPLLILLALCIPIIYFYNVYDVLQSADWVMMRRRRVSVLGGSDKPEPNERAAGEALMVWERGISFGLLLIVGGALMVLFFRKPRWFQEVLALYGGYVFAVLLIIGGLIIFGREIWGMLRKTKV</sequence>
<proteinExistence type="predicted"/>
<dbReference type="AlphaFoldDB" id="A0AAP5H4J7"/>
<gene>
    <name evidence="3" type="ORF">J2W91_004234</name>
</gene>
<evidence type="ECO:0000313" key="3">
    <source>
        <dbReference type="EMBL" id="MDR6725732.1"/>
    </source>
</evidence>
<dbReference type="Proteomes" id="UP001254832">
    <property type="component" value="Unassembled WGS sequence"/>
</dbReference>
<protein>
    <submittedName>
        <fullName evidence="3">Cytochrome b subunit of formate dehydrogenase</fullName>
    </submittedName>
</protein>
<keyword evidence="2" id="KW-0812">Transmembrane</keyword>
<feature type="transmembrane region" description="Helical" evidence="2">
    <location>
        <begin position="170"/>
        <end position="191"/>
    </location>
</feature>
<evidence type="ECO:0000313" key="4">
    <source>
        <dbReference type="Proteomes" id="UP001254832"/>
    </source>
</evidence>
<name>A0AAP5H4J7_PAEAM</name>
<accession>A0AAP5H4J7</accession>
<reference evidence="3" key="1">
    <citation type="submission" date="2023-07" db="EMBL/GenBank/DDBJ databases">
        <title>Sorghum-associated microbial communities from plants grown in Nebraska, USA.</title>
        <authorList>
            <person name="Schachtman D."/>
        </authorList>
    </citation>
    <scope>NUCLEOTIDE SEQUENCE</scope>
    <source>
        <strain evidence="3">BE80</strain>
    </source>
</reference>
<feature type="transmembrane region" description="Helical" evidence="2">
    <location>
        <begin position="143"/>
        <end position="161"/>
    </location>
</feature>
<organism evidence="3 4">
    <name type="scientific">Paenibacillus amylolyticus</name>
    <dbReference type="NCBI Taxonomy" id="1451"/>
    <lineage>
        <taxon>Bacteria</taxon>
        <taxon>Bacillati</taxon>
        <taxon>Bacillota</taxon>
        <taxon>Bacilli</taxon>
        <taxon>Bacillales</taxon>
        <taxon>Paenibacillaceae</taxon>
        <taxon>Paenibacillus</taxon>
    </lineage>
</organism>
<feature type="region of interest" description="Disordered" evidence="1">
    <location>
        <begin position="1"/>
        <end position="25"/>
    </location>
</feature>
<keyword evidence="2" id="KW-0472">Membrane</keyword>
<comment type="caution">
    <text evidence="3">The sequence shown here is derived from an EMBL/GenBank/DDBJ whole genome shotgun (WGS) entry which is preliminary data.</text>
</comment>
<dbReference type="EMBL" id="JAVDTR010000013">
    <property type="protein sequence ID" value="MDR6725732.1"/>
    <property type="molecule type" value="Genomic_DNA"/>
</dbReference>